<organism evidence="5">
    <name type="scientific">Strombidinopsis acuminata</name>
    <dbReference type="NCBI Taxonomy" id="141414"/>
    <lineage>
        <taxon>Eukaryota</taxon>
        <taxon>Sar</taxon>
        <taxon>Alveolata</taxon>
        <taxon>Ciliophora</taxon>
        <taxon>Intramacronucleata</taxon>
        <taxon>Spirotrichea</taxon>
        <taxon>Choreotrichia</taxon>
        <taxon>Choreotrichida</taxon>
        <taxon>Strombidinopsidae</taxon>
        <taxon>Strombidinopsis</taxon>
    </lineage>
</organism>
<reference evidence="5" key="1">
    <citation type="submission" date="2021-01" db="EMBL/GenBank/DDBJ databases">
        <authorList>
            <person name="Corre E."/>
            <person name="Pelletier E."/>
            <person name="Niang G."/>
            <person name="Scheremetjew M."/>
            <person name="Finn R."/>
            <person name="Kale V."/>
            <person name="Holt S."/>
            <person name="Cochrane G."/>
            <person name="Meng A."/>
            <person name="Brown T."/>
            <person name="Cohen L."/>
        </authorList>
    </citation>
    <scope>NUCLEOTIDE SEQUENCE</scope>
    <source>
        <strain evidence="5">SPMC142</strain>
    </source>
</reference>
<comment type="function">
    <text evidence="3">PPIases accelerate the folding of proteins. It catalyzes the cis-trans isomerization of proline imidic peptide bonds in oligopeptides.</text>
</comment>
<dbReference type="AlphaFoldDB" id="A0A7S3S1I8"/>
<dbReference type="GO" id="GO:0006457">
    <property type="term" value="P:protein folding"/>
    <property type="evidence" value="ECO:0007669"/>
    <property type="project" value="InterPro"/>
</dbReference>
<dbReference type="GO" id="GO:0016018">
    <property type="term" value="F:cyclosporin A binding"/>
    <property type="evidence" value="ECO:0007669"/>
    <property type="project" value="TreeGrafter"/>
</dbReference>
<dbReference type="PRINTS" id="PR00153">
    <property type="entry name" value="CSAPPISMRASE"/>
</dbReference>
<dbReference type="InterPro" id="IPR002130">
    <property type="entry name" value="Cyclophilin-type_PPIase_dom"/>
</dbReference>
<dbReference type="InterPro" id="IPR029000">
    <property type="entry name" value="Cyclophilin-like_dom_sf"/>
</dbReference>
<feature type="chain" id="PRO_5031601549" description="Peptidyl-prolyl cis-trans isomerase" evidence="3">
    <location>
        <begin position="20"/>
        <end position="190"/>
    </location>
</feature>
<evidence type="ECO:0000256" key="2">
    <source>
        <dbReference type="ARBA" id="ARBA00023235"/>
    </source>
</evidence>
<evidence type="ECO:0000256" key="3">
    <source>
        <dbReference type="RuleBase" id="RU363019"/>
    </source>
</evidence>
<dbReference type="PANTHER" id="PTHR11071:SF561">
    <property type="entry name" value="PEPTIDYL-PROLYL CIS-TRANS ISOMERASE D-RELATED"/>
    <property type="match status" value="1"/>
</dbReference>
<dbReference type="PROSITE" id="PS00170">
    <property type="entry name" value="CSA_PPIASE_1"/>
    <property type="match status" value="1"/>
</dbReference>
<keyword evidence="1 3" id="KW-0697">Rotamase</keyword>
<dbReference type="EMBL" id="HBIQ01028083">
    <property type="protein sequence ID" value="CAE0540814.1"/>
    <property type="molecule type" value="Transcribed_RNA"/>
</dbReference>
<dbReference type="FunFam" id="2.40.100.10:FF:000023">
    <property type="entry name" value="Peptidyl-prolyl cis-trans isomerase"/>
    <property type="match status" value="1"/>
</dbReference>
<proteinExistence type="inferred from homology"/>
<protein>
    <recommendedName>
        <fullName evidence="3">Peptidyl-prolyl cis-trans isomerase</fullName>
        <shortName evidence="3">PPIase</shortName>
        <ecNumber evidence="3">5.2.1.8</ecNumber>
    </recommendedName>
</protein>
<dbReference type="EC" id="5.2.1.8" evidence="3"/>
<dbReference type="GO" id="GO:0003755">
    <property type="term" value="F:peptidyl-prolyl cis-trans isomerase activity"/>
    <property type="evidence" value="ECO:0007669"/>
    <property type="project" value="UniProtKB-UniRule"/>
</dbReference>
<feature type="domain" description="PPIase cyclophilin-type" evidence="4">
    <location>
        <begin position="26"/>
        <end position="189"/>
    </location>
</feature>
<dbReference type="PANTHER" id="PTHR11071">
    <property type="entry name" value="PEPTIDYL-PROLYL CIS-TRANS ISOMERASE"/>
    <property type="match status" value="1"/>
</dbReference>
<comment type="similarity">
    <text evidence="3">Belongs to the cyclophilin-type PPIase family.</text>
</comment>
<dbReference type="InterPro" id="IPR024936">
    <property type="entry name" value="Cyclophilin-type_PPIase"/>
</dbReference>
<dbReference type="PIRSF" id="PIRSF001467">
    <property type="entry name" value="Peptidylpro_ismrse"/>
    <property type="match status" value="1"/>
</dbReference>
<dbReference type="InterPro" id="IPR020892">
    <property type="entry name" value="Cyclophilin-type_PPIase_CS"/>
</dbReference>
<dbReference type="Pfam" id="PF00160">
    <property type="entry name" value="Pro_isomerase"/>
    <property type="match status" value="1"/>
</dbReference>
<dbReference type="PROSITE" id="PS50072">
    <property type="entry name" value="CSA_PPIASE_2"/>
    <property type="match status" value="1"/>
</dbReference>
<accession>A0A7S3S1I8</accession>
<comment type="catalytic activity">
    <reaction evidence="3">
        <text>[protein]-peptidylproline (omega=180) = [protein]-peptidylproline (omega=0)</text>
        <dbReference type="Rhea" id="RHEA:16237"/>
        <dbReference type="Rhea" id="RHEA-COMP:10747"/>
        <dbReference type="Rhea" id="RHEA-COMP:10748"/>
        <dbReference type="ChEBI" id="CHEBI:83833"/>
        <dbReference type="ChEBI" id="CHEBI:83834"/>
        <dbReference type="EC" id="5.2.1.8"/>
    </reaction>
</comment>
<dbReference type="SUPFAM" id="SSF50891">
    <property type="entry name" value="Cyclophilin-like"/>
    <property type="match status" value="1"/>
</dbReference>
<keyword evidence="3" id="KW-0732">Signal</keyword>
<evidence type="ECO:0000256" key="1">
    <source>
        <dbReference type="ARBA" id="ARBA00023110"/>
    </source>
</evidence>
<keyword evidence="2 3" id="KW-0413">Isomerase</keyword>
<dbReference type="Gene3D" id="2.40.100.10">
    <property type="entry name" value="Cyclophilin-like"/>
    <property type="match status" value="1"/>
</dbReference>
<gene>
    <name evidence="5" type="ORF">SACU0126_LOCUS9238</name>
</gene>
<sequence>MKSLYLLAALFACAIGQLAEVTEKVYFDISIDGEDAGRIVFGLFGGVVPKTAENFARLCDGSSGVGTKGKPLHFQDSHFHRIIPGFMAQGGDFTNGNGTGGESIYGAKFNDENFDLKHDRPYLLSMANSGKNTNGSQFFITFVETKWLNNKHVVFGEVLEGKDIVNQMERVGSSSGKTSKKVVIKESGRL</sequence>
<name>A0A7S3S1I8_9SPIT</name>
<evidence type="ECO:0000313" key="5">
    <source>
        <dbReference type="EMBL" id="CAE0540814.1"/>
    </source>
</evidence>
<evidence type="ECO:0000259" key="4">
    <source>
        <dbReference type="PROSITE" id="PS50072"/>
    </source>
</evidence>
<dbReference type="GO" id="GO:0005737">
    <property type="term" value="C:cytoplasm"/>
    <property type="evidence" value="ECO:0007669"/>
    <property type="project" value="TreeGrafter"/>
</dbReference>
<feature type="signal peptide" evidence="3">
    <location>
        <begin position="1"/>
        <end position="19"/>
    </location>
</feature>